<feature type="domain" description="BTB" evidence="1">
    <location>
        <begin position="25"/>
        <end position="104"/>
    </location>
</feature>
<dbReference type="EMBL" id="ML213524">
    <property type="protein sequence ID" value="TFK47453.1"/>
    <property type="molecule type" value="Genomic_DNA"/>
</dbReference>
<gene>
    <name evidence="2" type="ORF">OE88DRAFT_1666251</name>
</gene>
<evidence type="ECO:0000313" key="3">
    <source>
        <dbReference type="Proteomes" id="UP000305948"/>
    </source>
</evidence>
<reference evidence="2 3" key="1">
    <citation type="journal article" date="2019" name="Nat. Ecol. Evol.">
        <title>Megaphylogeny resolves global patterns of mushroom evolution.</title>
        <authorList>
            <person name="Varga T."/>
            <person name="Krizsan K."/>
            <person name="Foldi C."/>
            <person name="Dima B."/>
            <person name="Sanchez-Garcia M."/>
            <person name="Sanchez-Ramirez S."/>
            <person name="Szollosi G.J."/>
            <person name="Szarkandi J.G."/>
            <person name="Papp V."/>
            <person name="Albert L."/>
            <person name="Andreopoulos W."/>
            <person name="Angelini C."/>
            <person name="Antonin V."/>
            <person name="Barry K.W."/>
            <person name="Bougher N.L."/>
            <person name="Buchanan P."/>
            <person name="Buyck B."/>
            <person name="Bense V."/>
            <person name="Catcheside P."/>
            <person name="Chovatia M."/>
            <person name="Cooper J."/>
            <person name="Damon W."/>
            <person name="Desjardin D."/>
            <person name="Finy P."/>
            <person name="Geml J."/>
            <person name="Haridas S."/>
            <person name="Hughes K."/>
            <person name="Justo A."/>
            <person name="Karasinski D."/>
            <person name="Kautmanova I."/>
            <person name="Kiss B."/>
            <person name="Kocsube S."/>
            <person name="Kotiranta H."/>
            <person name="LaButti K.M."/>
            <person name="Lechner B.E."/>
            <person name="Liimatainen K."/>
            <person name="Lipzen A."/>
            <person name="Lukacs Z."/>
            <person name="Mihaltcheva S."/>
            <person name="Morgado L.N."/>
            <person name="Niskanen T."/>
            <person name="Noordeloos M.E."/>
            <person name="Ohm R.A."/>
            <person name="Ortiz-Santana B."/>
            <person name="Ovrebo C."/>
            <person name="Racz N."/>
            <person name="Riley R."/>
            <person name="Savchenko A."/>
            <person name="Shiryaev A."/>
            <person name="Soop K."/>
            <person name="Spirin V."/>
            <person name="Szebenyi C."/>
            <person name="Tomsovsky M."/>
            <person name="Tulloss R.E."/>
            <person name="Uehling J."/>
            <person name="Grigoriev I.V."/>
            <person name="Vagvolgyi C."/>
            <person name="Papp T."/>
            <person name="Martin F.M."/>
            <person name="Miettinen O."/>
            <person name="Hibbett D.S."/>
            <person name="Nagy L.G."/>
        </authorList>
    </citation>
    <scope>NUCLEOTIDE SEQUENCE [LARGE SCALE GENOMIC DNA]</scope>
    <source>
        <strain evidence="2 3">OMC1185</strain>
    </source>
</reference>
<keyword evidence="3" id="KW-1185">Reference proteome</keyword>
<evidence type="ECO:0000313" key="2">
    <source>
        <dbReference type="EMBL" id="TFK47453.1"/>
    </source>
</evidence>
<organism evidence="2 3">
    <name type="scientific">Heliocybe sulcata</name>
    <dbReference type="NCBI Taxonomy" id="5364"/>
    <lineage>
        <taxon>Eukaryota</taxon>
        <taxon>Fungi</taxon>
        <taxon>Dikarya</taxon>
        <taxon>Basidiomycota</taxon>
        <taxon>Agaricomycotina</taxon>
        <taxon>Agaricomycetes</taxon>
        <taxon>Gloeophyllales</taxon>
        <taxon>Gloeophyllaceae</taxon>
        <taxon>Heliocybe</taxon>
    </lineage>
</organism>
<dbReference type="PROSITE" id="PS50097">
    <property type="entry name" value="BTB"/>
    <property type="match status" value="1"/>
</dbReference>
<accession>A0A5C3MRH7</accession>
<protein>
    <recommendedName>
        <fullName evidence="1">BTB domain-containing protein</fullName>
    </recommendedName>
</protein>
<dbReference type="InterPro" id="IPR000210">
    <property type="entry name" value="BTB/POZ_dom"/>
</dbReference>
<dbReference type="Proteomes" id="UP000305948">
    <property type="component" value="Unassembled WGS sequence"/>
</dbReference>
<name>A0A5C3MRH7_9AGAM</name>
<sequence>MEAKGSDGSSARGAELSKCEDLWFDDGTIVLQAEQTLFRVYRGLLVQNSEIFADMFSLPTLNSGGGDLIEGCQVVFLHDTAQELTHFLKAIFVFGYAEKMLLTDRSFYLGALKLSTKYSSQAIRRRIISELSHIFPDTWSRFRTFDSWPTHQVFIQNVVLGAQLACLGQARTLLPSALYCFTSLSTKMIFDQIFFSEKEKRQCVLGREAIIAEYKKLGNELRNCRKSAPCDSRRYCPTLAGWPSLLAQERLLTRADAIACPFILHESHDLIRDEGVCAACYIKARQVYDEGRQRIWDGLPAYFEMESWEALRRDTEY</sequence>
<proteinExistence type="predicted"/>
<evidence type="ECO:0000259" key="1">
    <source>
        <dbReference type="PROSITE" id="PS50097"/>
    </source>
</evidence>
<dbReference type="STRING" id="5364.A0A5C3MRH7"/>
<dbReference type="AlphaFoldDB" id="A0A5C3MRH7"/>
<dbReference type="OrthoDB" id="3218112at2759"/>